<evidence type="ECO:0000313" key="2">
    <source>
        <dbReference type="EMBL" id="BDG61907.1"/>
    </source>
</evidence>
<name>A0AA35CMG9_9FIRM</name>
<feature type="region of interest" description="Disordered" evidence="1">
    <location>
        <begin position="23"/>
        <end position="55"/>
    </location>
</feature>
<evidence type="ECO:0000256" key="1">
    <source>
        <dbReference type="SAM" id="MobiDB-lite"/>
    </source>
</evidence>
<dbReference type="Proteomes" id="UP001163687">
    <property type="component" value="Chromosome"/>
</dbReference>
<organism evidence="2 3">
    <name type="scientific">Caldinitratiruptor microaerophilus</name>
    <dbReference type="NCBI Taxonomy" id="671077"/>
    <lineage>
        <taxon>Bacteria</taxon>
        <taxon>Bacillati</taxon>
        <taxon>Bacillota</taxon>
        <taxon>Clostridia</taxon>
        <taxon>Eubacteriales</taxon>
        <taxon>Symbiobacteriaceae</taxon>
        <taxon>Caldinitratiruptor</taxon>
    </lineage>
</organism>
<accession>A0AA35CMG9</accession>
<dbReference type="EMBL" id="AP025628">
    <property type="protein sequence ID" value="BDG61907.1"/>
    <property type="molecule type" value="Genomic_DNA"/>
</dbReference>
<reference evidence="2" key="1">
    <citation type="submission" date="2022-03" db="EMBL/GenBank/DDBJ databases">
        <title>Complete genome sequence of Caldinitratiruptor microaerophilus.</title>
        <authorList>
            <person name="Mukaiyama R."/>
            <person name="Nishiyama T."/>
            <person name="Ueda K."/>
        </authorList>
    </citation>
    <scope>NUCLEOTIDE SEQUENCE</scope>
    <source>
        <strain evidence="2">JCM 16183</strain>
    </source>
</reference>
<keyword evidence="3" id="KW-1185">Reference proteome</keyword>
<dbReference type="KEGG" id="cmic:caldi_29970"/>
<gene>
    <name evidence="2" type="ORF">caldi_29970</name>
</gene>
<evidence type="ECO:0000313" key="3">
    <source>
        <dbReference type="Proteomes" id="UP001163687"/>
    </source>
</evidence>
<protein>
    <submittedName>
        <fullName evidence="2">Uncharacterized protein</fullName>
    </submittedName>
</protein>
<proteinExistence type="predicted"/>
<dbReference type="AlphaFoldDB" id="A0AA35CMG9"/>
<sequence length="105" mass="11776">MVMRVRVAERVDERTRRELERIMTERPKPGRGGLLPGERMPPPQVPKDGGGPTVESVAGMVGEVLALLRLVWAEQQNLRRYVQAVAAQQGRKRRAATEGQLRLPI</sequence>